<accession>A0A444XQJ4</accession>
<feature type="transmembrane region" description="Helical" evidence="1">
    <location>
        <begin position="7"/>
        <end position="24"/>
    </location>
</feature>
<keyword evidence="1" id="KW-1133">Transmembrane helix</keyword>
<comment type="caution">
    <text evidence="3">The sequence shown here is derived from an EMBL/GenBank/DDBJ whole genome shotgun (WGS) entry which is preliminary data.</text>
</comment>
<organism evidence="3 4">
    <name type="scientific">Arachis hypogaea</name>
    <name type="common">Peanut</name>
    <dbReference type="NCBI Taxonomy" id="3818"/>
    <lineage>
        <taxon>Eukaryota</taxon>
        <taxon>Viridiplantae</taxon>
        <taxon>Streptophyta</taxon>
        <taxon>Embryophyta</taxon>
        <taxon>Tracheophyta</taxon>
        <taxon>Spermatophyta</taxon>
        <taxon>Magnoliopsida</taxon>
        <taxon>eudicotyledons</taxon>
        <taxon>Gunneridae</taxon>
        <taxon>Pentapetalae</taxon>
        <taxon>rosids</taxon>
        <taxon>fabids</taxon>
        <taxon>Fabales</taxon>
        <taxon>Fabaceae</taxon>
        <taxon>Papilionoideae</taxon>
        <taxon>50 kb inversion clade</taxon>
        <taxon>dalbergioids sensu lato</taxon>
        <taxon>Dalbergieae</taxon>
        <taxon>Pterocarpus clade</taxon>
        <taxon>Arachis</taxon>
    </lineage>
</organism>
<feature type="transmembrane region" description="Helical" evidence="1">
    <location>
        <begin position="103"/>
        <end position="126"/>
    </location>
</feature>
<evidence type="ECO:0000313" key="4">
    <source>
        <dbReference type="Proteomes" id="UP000289738"/>
    </source>
</evidence>
<reference evidence="3 4" key="1">
    <citation type="submission" date="2019-01" db="EMBL/GenBank/DDBJ databases">
        <title>Sequencing of cultivated peanut Arachis hypogaea provides insights into genome evolution and oil improvement.</title>
        <authorList>
            <person name="Chen X."/>
        </authorList>
    </citation>
    <scope>NUCLEOTIDE SEQUENCE [LARGE SCALE GENOMIC DNA]</scope>
    <source>
        <strain evidence="4">cv. Fuhuasheng</strain>
        <tissue evidence="3">Leaves</tissue>
    </source>
</reference>
<dbReference type="AlphaFoldDB" id="A0A444XQJ4"/>
<dbReference type="Pfam" id="PF13962">
    <property type="entry name" value="PGG"/>
    <property type="match status" value="1"/>
</dbReference>
<gene>
    <name evidence="3" type="ORF">Ahy_B09g097844</name>
</gene>
<evidence type="ECO:0000313" key="3">
    <source>
        <dbReference type="EMBL" id="RYQ91815.1"/>
    </source>
</evidence>
<keyword evidence="4" id="KW-1185">Reference proteome</keyword>
<name>A0A444XQJ4_ARAHY</name>
<evidence type="ECO:0000256" key="1">
    <source>
        <dbReference type="SAM" id="Phobius"/>
    </source>
</evidence>
<sequence length="189" mass="20364">MEDIRGNLAMVATVIATVTFQMGLNPPSGIVQNGEDGNVSCSKMVKLGGSNYECPGISVIAGGERGFQFSVFVTFNNLSFASSLLACFFLVSRVPLHKPLAILLMAVDMCFSLGALGIAYCVGVFMTEPQNISFVRHLSIMISVIIFFAIVVFYLLFCLLIIFKEFLKGNETINAAPSSSTIAPTLELI</sequence>
<feature type="transmembrane region" description="Helical" evidence="1">
    <location>
        <begin position="69"/>
        <end position="91"/>
    </location>
</feature>
<dbReference type="GO" id="GO:0016020">
    <property type="term" value="C:membrane"/>
    <property type="evidence" value="ECO:0007669"/>
    <property type="project" value="TreeGrafter"/>
</dbReference>
<dbReference type="PANTHER" id="PTHR24177:SF423">
    <property type="entry name" value="PGG DOMAIN-CONTAINING PROTEIN-RELATED"/>
    <property type="match status" value="1"/>
</dbReference>
<dbReference type="InterPro" id="IPR026961">
    <property type="entry name" value="PGG_dom"/>
</dbReference>
<protein>
    <recommendedName>
        <fullName evidence="2">PGG domain-containing protein</fullName>
    </recommendedName>
</protein>
<feature type="transmembrane region" description="Helical" evidence="1">
    <location>
        <begin position="138"/>
        <end position="163"/>
    </location>
</feature>
<proteinExistence type="predicted"/>
<dbReference type="PANTHER" id="PTHR24177">
    <property type="entry name" value="CASKIN"/>
    <property type="match status" value="1"/>
</dbReference>
<evidence type="ECO:0000259" key="2">
    <source>
        <dbReference type="Pfam" id="PF13962"/>
    </source>
</evidence>
<keyword evidence="1" id="KW-0812">Transmembrane</keyword>
<dbReference type="Proteomes" id="UP000289738">
    <property type="component" value="Chromosome B09"/>
</dbReference>
<keyword evidence="1" id="KW-0472">Membrane</keyword>
<feature type="domain" description="PGG" evidence="2">
    <location>
        <begin position="2"/>
        <end position="126"/>
    </location>
</feature>
<dbReference type="EMBL" id="SDMP01000019">
    <property type="protein sequence ID" value="RYQ91815.1"/>
    <property type="molecule type" value="Genomic_DNA"/>
</dbReference>